<evidence type="ECO:0000256" key="6">
    <source>
        <dbReference type="ARBA" id="ARBA00034687"/>
    </source>
</evidence>
<reference evidence="8 9" key="1">
    <citation type="journal article" date="2021" name="Nat. Commun.">
        <title>Genetic determinants of endophytism in the Arabidopsis root mycobiome.</title>
        <authorList>
            <person name="Mesny F."/>
            <person name="Miyauchi S."/>
            <person name="Thiergart T."/>
            <person name="Pickel B."/>
            <person name="Atanasova L."/>
            <person name="Karlsson M."/>
            <person name="Huettel B."/>
            <person name="Barry K.W."/>
            <person name="Haridas S."/>
            <person name="Chen C."/>
            <person name="Bauer D."/>
            <person name="Andreopoulos W."/>
            <person name="Pangilinan J."/>
            <person name="LaButti K."/>
            <person name="Riley R."/>
            <person name="Lipzen A."/>
            <person name="Clum A."/>
            <person name="Drula E."/>
            <person name="Henrissat B."/>
            <person name="Kohler A."/>
            <person name="Grigoriev I.V."/>
            <person name="Martin F.M."/>
            <person name="Hacquard S."/>
        </authorList>
    </citation>
    <scope>NUCLEOTIDE SEQUENCE [LARGE SCALE GENOMIC DNA]</scope>
    <source>
        <strain evidence="8 9">MPI-SDFR-AT-0080</strain>
    </source>
</reference>
<accession>A0ABQ8G0S0</accession>
<evidence type="ECO:0000313" key="9">
    <source>
        <dbReference type="Proteomes" id="UP000774617"/>
    </source>
</evidence>
<comment type="caution">
    <text evidence="8">The sequence shown here is derived from an EMBL/GenBank/DDBJ whole genome shotgun (WGS) entry which is preliminary data.</text>
</comment>
<dbReference type="Proteomes" id="UP000774617">
    <property type="component" value="Unassembled WGS sequence"/>
</dbReference>
<evidence type="ECO:0000256" key="4">
    <source>
        <dbReference type="ARBA" id="ARBA00022490"/>
    </source>
</evidence>
<comment type="similarity">
    <text evidence="2">Belongs to the dynactin subunits 5/6 family. Dynactin subunit 6 subfamily.</text>
</comment>
<protein>
    <recommendedName>
        <fullName evidence="3">Dynactin subunit 6</fullName>
    </recommendedName>
</protein>
<keyword evidence="5" id="KW-0206">Cytoskeleton</keyword>
<evidence type="ECO:0000256" key="1">
    <source>
        <dbReference type="ARBA" id="ARBA00004245"/>
    </source>
</evidence>
<evidence type="ECO:0000256" key="5">
    <source>
        <dbReference type="ARBA" id="ARBA00023212"/>
    </source>
</evidence>
<dbReference type="Gene3D" id="2.160.10.10">
    <property type="entry name" value="Hexapeptide repeat proteins"/>
    <property type="match status" value="1"/>
</dbReference>
<evidence type="ECO:0000256" key="2">
    <source>
        <dbReference type="ARBA" id="ARBA00007719"/>
    </source>
</evidence>
<dbReference type="InterPro" id="IPR011004">
    <property type="entry name" value="Trimer_LpxA-like_sf"/>
</dbReference>
<dbReference type="EMBL" id="JAGTJR010000037">
    <property type="protein sequence ID" value="KAH7034262.1"/>
    <property type="molecule type" value="Genomic_DNA"/>
</dbReference>
<evidence type="ECO:0000256" key="7">
    <source>
        <dbReference type="SAM" id="MobiDB-lite"/>
    </source>
</evidence>
<sequence>MSSSQHLSASRSSTSRTSASGSSKRASSSLPKAPASIHPSAIVANHAVLTGHHAITIAAGAVIHPNARITSLHGPVVIGEGCIVYEKATVGIPELEGDQGRGVVLDKNVVVESSAIVQAALVGEGTIIGTDVRVGLGSAVGKFCQITPRTELPAHSDLPDYTVVYGSNQRRPNYSLQTRPAVMELAKRAHEKKLNALMRLIPNNAAKWQ</sequence>
<gene>
    <name evidence="8" type="ORF">B0J12DRAFT_273814</name>
</gene>
<dbReference type="PANTHER" id="PTHR13072:SF0">
    <property type="entry name" value="DYNACTIN SUBUNIT 6"/>
    <property type="match status" value="1"/>
</dbReference>
<evidence type="ECO:0000256" key="3">
    <source>
        <dbReference type="ARBA" id="ARBA00016573"/>
    </source>
</evidence>
<evidence type="ECO:0000313" key="8">
    <source>
        <dbReference type="EMBL" id="KAH7034262.1"/>
    </source>
</evidence>
<name>A0ABQ8G0S0_9PEZI</name>
<dbReference type="SUPFAM" id="SSF51161">
    <property type="entry name" value="Trimeric LpxA-like enzymes"/>
    <property type="match status" value="1"/>
</dbReference>
<keyword evidence="4" id="KW-0963">Cytoplasm</keyword>
<organism evidence="8 9">
    <name type="scientific">Macrophomina phaseolina</name>
    <dbReference type="NCBI Taxonomy" id="35725"/>
    <lineage>
        <taxon>Eukaryota</taxon>
        <taxon>Fungi</taxon>
        <taxon>Dikarya</taxon>
        <taxon>Ascomycota</taxon>
        <taxon>Pezizomycotina</taxon>
        <taxon>Dothideomycetes</taxon>
        <taxon>Dothideomycetes incertae sedis</taxon>
        <taxon>Botryosphaeriales</taxon>
        <taxon>Botryosphaeriaceae</taxon>
        <taxon>Macrophomina</taxon>
    </lineage>
</organism>
<comment type="function">
    <text evidence="6">Part of the dynactin complex that activates the molecular motor dynein for ultra-processive transport along microtubules.</text>
</comment>
<dbReference type="PANTHER" id="PTHR13072">
    <property type="entry name" value="DYNACTIN 6"/>
    <property type="match status" value="1"/>
</dbReference>
<comment type="subcellular location">
    <subcellularLocation>
        <location evidence="1">Cytoplasm</location>
        <location evidence="1">Cytoskeleton</location>
    </subcellularLocation>
</comment>
<dbReference type="InterPro" id="IPR027777">
    <property type="entry name" value="DCTN6"/>
</dbReference>
<proteinExistence type="inferred from homology"/>
<keyword evidence="9" id="KW-1185">Reference proteome</keyword>
<feature type="region of interest" description="Disordered" evidence="7">
    <location>
        <begin position="1"/>
        <end position="34"/>
    </location>
</feature>